<comment type="caution">
    <text evidence="2">The sequence shown here is derived from an EMBL/GenBank/DDBJ whole genome shotgun (WGS) entry which is preliminary data.</text>
</comment>
<keyword evidence="3" id="KW-1185">Reference proteome</keyword>
<dbReference type="InterPro" id="IPR000330">
    <property type="entry name" value="SNF2_N"/>
</dbReference>
<evidence type="ECO:0000259" key="1">
    <source>
        <dbReference type="Pfam" id="PF00176"/>
    </source>
</evidence>
<dbReference type="AlphaFoldDB" id="A0AAE0GSG2"/>
<dbReference type="InterPro" id="IPR027417">
    <property type="entry name" value="P-loop_NTPase"/>
</dbReference>
<protein>
    <recommendedName>
        <fullName evidence="1">SNF2 N-terminal domain-containing protein</fullName>
    </recommendedName>
</protein>
<accession>A0AAE0GSG2</accession>
<gene>
    <name evidence="2" type="ORF">CYMTET_8968</name>
</gene>
<sequence length="160" mass="17559">MLKTASNPPPTKISPFDLLKASLDAEHSQFSLDAVTRSALKDLVTVKDCQAPAELHATLREYQARGFQWLVSNCCNGFGAILADDMGLGKTVQTITALLHLQGAGLLPHPALIVVPTSLLSNWMHELRRFAPSLQVRLHYGETRGVRYELARPRAPALHV</sequence>
<reference evidence="2 3" key="1">
    <citation type="journal article" date="2015" name="Genome Biol. Evol.">
        <title>Comparative Genomics of a Bacterivorous Green Alga Reveals Evolutionary Causalities and Consequences of Phago-Mixotrophic Mode of Nutrition.</title>
        <authorList>
            <person name="Burns J.A."/>
            <person name="Paasch A."/>
            <person name="Narechania A."/>
            <person name="Kim E."/>
        </authorList>
    </citation>
    <scope>NUCLEOTIDE SEQUENCE [LARGE SCALE GENOMIC DNA]</scope>
    <source>
        <strain evidence="2 3">PLY_AMNH</strain>
    </source>
</reference>
<feature type="domain" description="SNF2 N-terminal" evidence="1">
    <location>
        <begin position="62"/>
        <end position="144"/>
    </location>
</feature>
<dbReference type="InterPro" id="IPR038718">
    <property type="entry name" value="SNF2-like_sf"/>
</dbReference>
<dbReference type="Proteomes" id="UP001190700">
    <property type="component" value="Unassembled WGS sequence"/>
</dbReference>
<dbReference type="SUPFAM" id="SSF52540">
    <property type="entry name" value="P-loop containing nucleoside triphosphate hydrolases"/>
    <property type="match status" value="1"/>
</dbReference>
<dbReference type="EMBL" id="LGRX02002881">
    <property type="protein sequence ID" value="KAK3283332.1"/>
    <property type="molecule type" value="Genomic_DNA"/>
</dbReference>
<dbReference type="Gene3D" id="3.40.50.10810">
    <property type="entry name" value="Tandem AAA-ATPase domain"/>
    <property type="match status" value="1"/>
</dbReference>
<evidence type="ECO:0000313" key="2">
    <source>
        <dbReference type="EMBL" id="KAK3283332.1"/>
    </source>
</evidence>
<dbReference type="PANTHER" id="PTHR10799">
    <property type="entry name" value="SNF2/RAD54 HELICASE FAMILY"/>
    <property type="match status" value="1"/>
</dbReference>
<evidence type="ECO:0000313" key="3">
    <source>
        <dbReference type="Proteomes" id="UP001190700"/>
    </source>
</evidence>
<organism evidence="2 3">
    <name type="scientific">Cymbomonas tetramitiformis</name>
    <dbReference type="NCBI Taxonomy" id="36881"/>
    <lineage>
        <taxon>Eukaryota</taxon>
        <taxon>Viridiplantae</taxon>
        <taxon>Chlorophyta</taxon>
        <taxon>Pyramimonadophyceae</taxon>
        <taxon>Pyramimonadales</taxon>
        <taxon>Pyramimonadaceae</taxon>
        <taxon>Cymbomonas</taxon>
    </lineage>
</organism>
<dbReference type="Pfam" id="PF00176">
    <property type="entry name" value="SNF2-rel_dom"/>
    <property type="match status" value="1"/>
</dbReference>
<dbReference type="GO" id="GO:0005524">
    <property type="term" value="F:ATP binding"/>
    <property type="evidence" value="ECO:0007669"/>
    <property type="project" value="InterPro"/>
</dbReference>
<name>A0AAE0GSG2_9CHLO</name>
<proteinExistence type="predicted"/>